<gene>
    <name evidence="8" type="ORF">FJM67_14155</name>
</gene>
<dbReference type="OrthoDB" id="9808588at2"/>
<dbReference type="Pfam" id="PF00015">
    <property type="entry name" value="MCPsignal"/>
    <property type="match status" value="1"/>
</dbReference>
<feature type="transmembrane region" description="Helical" evidence="5">
    <location>
        <begin position="45"/>
        <end position="65"/>
    </location>
</feature>
<keyword evidence="5" id="KW-0472">Membrane</keyword>
<feature type="domain" description="Methyl-accepting transducer" evidence="6">
    <location>
        <begin position="179"/>
        <end position="368"/>
    </location>
</feature>
<dbReference type="InterPro" id="IPR025991">
    <property type="entry name" value="Chemoreceptor_zinc-bind_dom"/>
</dbReference>
<dbReference type="PANTHER" id="PTHR32089">
    <property type="entry name" value="METHYL-ACCEPTING CHEMOTAXIS PROTEIN MCPB"/>
    <property type="match status" value="1"/>
</dbReference>
<comment type="similarity">
    <text evidence="3">Belongs to the methyl-accepting chemotaxis (MCP) protein family.</text>
</comment>
<accession>A0A501WI03</accession>
<evidence type="ECO:0000256" key="4">
    <source>
        <dbReference type="PROSITE-ProRule" id="PRU00284"/>
    </source>
</evidence>
<comment type="caution">
    <text evidence="8">The sequence shown here is derived from an EMBL/GenBank/DDBJ whole genome shotgun (WGS) entry which is preliminary data.</text>
</comment>
<dbReference type="Gene3D" id="6.10.340.10">
    <property type="match status" value="1"/>
</dbReference>
<dbReference type="GO" id="GO:0007165">
    <property type="term" value="P:signal transduction"/>
    <property type="evidence" value="ECO:0007669"/>
    <property type="project" value="UniProtKB-KW"/>
</dbReference>
<sequence>MNKPINRTSRSIPFLRTQFLYFTFLSILLMAGAVTNHLFGGYLWVSITIAVIVSGIMLLIMYQGLRMVETLRRLEHAINSCMEGELHHRITNTKGLGELGIVAWAFNDLLDRIEAYFKELDTTFTFVSKGKFHRRPLGAGLPGNMRTSIDAIDRSVSAMHANVSLINRNELSSRLHHLNTENLVNNLKEAQSDLSRIDKEISWVGEQAVHNANTAESSLAAVEKIRSSIETISGTVVKVADVVNVLSRDSSKVAESLVTIKDIAEQTNLLALNASIEAARAGEAGRGFAVVADEVKQLSHRTKETAESVDSVLAQFSDRVTEVSRLTDQSQTLSADIKELVSGFEDQFDQLACSSRESALLVEGVGTVIYHSLVKLDHVIYKQNGYVALLNKEHGPEHQAAAVTHTECRMGKWYYHGLGREQFGQNSIFQRLEAPHIKVHSSVHKAVELAQSDWERSEELRRDIVKYMRDAEEGSEQVMAVVNELTDDKLKTLQHKVKELNCRR</sequence>
<dbReference type="Gene3D" id="1.10.287.950">
    <property type="entry name" value="Methyl-accepting chemotaxis protein"/>
    <property type="match status" value="1"/>
</dbReference>
<dbReference type="InterPro" id="IPR004089">
    <property type="entry name" value="MCPsignal_dom"/>
</dbReference>
<dbReference type="Gene3D" id="1.20.120.30">
    <property type="entry name" value="Aspartate receptor, ligand-binding domain"/>
    <property type="match status" value="1"/>
</dbReference>
<protein>
    <submittedName>
        <fullName evidence="8">HAMP domain-containing protein</fullName>
    </submittedName>
</protein>
<keyword evidence="5" id="KW-1133">Transmembrane helix</keyword>
<keyword evidence="9" id="KW-1185">Reference proteome</keyword>
<evidence type="ECO:0000313" key="9">
    <source>
        <dbReference type="Proteomes" id="UP000315901"/>
    </source>
</evidence>
<keyword evidence="2 4" id="KW-0807">Transducer</keyword>
<evidence type="ECO:0000256" key="1">
    <source>
        <dbReference type="ARBA" id="ARBA00004370"/>
    </source>
</evidence>
<keyword evidence="5" id="KW-0812">Transmembrane</keyword>
<feature type="transmembrane region" description="Helical" evidence="5">
    <location>
        <begin position="20"/>
        <end position="39"/>
    </location>
</feature>
<evidence type="ECO:0000256" key="3">
    <source>
        <dbReference type="ARBA" id="ARBA00029447"/>
    </source>
</evidence>
<name>A0A501WI03_9GAMM</name>
<evidence type="ECO:0000313" key="8">
    <source>
        <dbReference type="EMBL" id="TPE47744.1"/>
    </source>
</evidence>
<dbReference type="GO" id="GO:0006935">
    <property type="term" value="P:chemotaxis"/>
    <property type="evidence" value="ECO:0007669"/>
    <property type="project" value="UniProtKB-ARBA"/>
</dbReference>
<comment type="subcellular location">
    <subcellularLocation>
        <location evidence="1">Membrane</location>
    </subcellularLocation>
</comment>
<dbReference type="SMART" id="SM00283">
    <property type="entry name" value="MA"/>
    <property type="match status" value="1"/>
</dbReference>
<dbReference type="GO" id="GO:0016020">
    <property type="term" value="C:membrane"/>
    <property type="evidence" value="ECO:0007669"/>
    <property type="project" value="UniProtKB-SubCell"/>
</dbReference>
<evidence type="ECO:0000256" key="5">
    <source>
        <dbReference type="SAM" id="Phobius"/>
    </source>
</evidence>
<dbReference type="Proteomes" id="UP000315901">
    <property type="component" value="Unassembled WGS sequence"/>
</dbReference>
<dbReference type="AlphaFoldDB" id="A0A501WI03"/>
<evidence type="ECO:0000259" key="6">
    <source>
        <dbReference type="PROSITE" id="PS50111"/>
    </source>
</evidence>
<dbReference type="SUPFAM" id="SSF58104">
    <property type="entry name" value="Methyl-accepting chemotaxis protein (MCP) signaling domain"/>
    <property type="match status" value="1"/>
</dbReference>
<evidence type="ECO:0000259" key="7">
    <source>
        <dbReference type="PROSITE" id="PS50885"/>
    </source>
</evidence>
<dbReference type="Pfam" id="PF13682">
    <property type="entry name" value="CZB"/>
    <property type="match status" value="1"/>
</dbReference>
<dbReference type="SMART" id="SM00304">
    <property type="entry name" value="HAMP"/>
    <property type="match status" value="1"/>
</dbReference>
<dbReference type="EMBL" id="VFRR01000039">
    <property type="protein sequence ID" value="TPE47744.1"/>
    <property type="molecule type" value="Genomic_DNA"/>
</dbReference>
<proteinExistence type="inferred from homology"/>
<evidence type="ECO:0000256" key="2">
    <source>
        <dbReference type="ARBA" id="ARBA00023224"/>
    </source>
</evidence>
<dbReference type="PANTHER" id="PTHR32089:SF112">
    <property type="entry name" value="LYSOZYME-LIKE PROTEIN-RELATED"/>
    <property type="match status" value="1"/>
</dbReference>
<dbReference type="RefSeq" id="WP_140590562.1">
    <property type="nucleotide sequence ID" value="NZ_VFRR01000039.1"/>
</dbReference>
<organism evidence="8 9">
    <name type="scientific">Maribrevibacterium harenarium</name>
    <dbReference type="NCBI Taxonomy" id="2589817"/>
    <lineage>
        <taxon>Bacteria</taxon>
        <taxon>Pseudomonadati</taxon>
        <taxon>Pseudomonadota</taxon>
        <taxon>Gammaproteobacteria</taxon>
        <taxon>Oceanospirillales</taxon>
        <taxon>Oceanospirillaceae</taxon>
        <taxon>Maribrevibacterium</taxon>
    </lineage>
</organism>
<feature type="domain" description="HAMP" evidence="7">
    <location>
        <begin position="65"/>
        <end position="118"/>
    </location>
</feature>
<dbReference type="PROSITE" id="PS50885">
    <property type="entry name" value="HAMP"/>
    <property type="match status" value="1"/>
</dbReference>
<reference evidence="8 9" key="1">
    <citation type="submission" date="2019-06" db="EMBL/GenBank/DDBJ databases">
        <title>A novel bacterium of genus Marinomonas, isolated from coastal sand.</title>
        <authorList>
            <person name="Huang H."/>
            <person name="Mo K."/>
            <person name="Hu Y."/>
        </authorList>
    </citation>
    <scope>NUCLEOTIDE SEQUENCE [LARGE SCALE GENOMIC DNA]</scope>
    <source>
        <strain evidence="8 9">HB171799</strain>
    </source>
</reference>
<dbReference type="PROSITE" id="PS50111">
    <property type="entry name" value="CHEMOTAXIS_TRANSDUC_2"/>
    <property type="match status" value="1"/>
</dbReference>
<dbReference type="InterPro" id="IPR003660">
    <property type="entry name" value="HAMP_dom"/>
</dbReference>